<evidence type="ECO:0000256" key="9">
    <source>
        <dbReference type="ARBA" id="ARBA00024867"/>
    </source>
</evidence>
<comment type="subcellular location">
    <subcellularLocation>
        <location evidence="1">Cytoplasm</location>
    </subcellularLocation>
</comment>
<dbReference type="Gene3D" id="1.10.10.60">
    <property type="entry name" value="Homeodomain-like"/>
    <property type="match status" value="2"/>
</dbReference>
<dbReference type="InterPro" id="IPR011006">
    <property type="entry name" value="CheY-like_superfamily"/>
</dbReference>
<proteinExistence type="predicted"/>
<organism evidence="13 14">
    <name type="scientific">Ohessyouella blattaphilus</name>
    <dbReference type="NCBI Taxonomy" id="2949333"/>
    <lineage>
        <taxon>Bacteria</taxon>
        <taxon>Bacillati</taxon>
        <taxon>Bacillota</taxon>
        <taxon>Clostridia</taxon>
        <taxon>Lachnospirales</taxon>
        <taxon>Lachnospiraceae</taxon>
        <taxon>Ohessyouella</taxon>
    </lineage>
</organism>
<feature type="domain" description="Response regulatory" evidence="12">
    <location>
        <begin position="4"/>
        <end position="120"/>
    </location>
</feature>
<evidence type="ECO:0000256" key="1">
    <source>
        <dbReference type="ARBA" id="ARBA00004496"/>
    </source>
</evidence>
<evidence type="ECO:0000256" key="2">
    <source>
        <dbReference type="ARBA" id="ARBA00018672"/>
    </source>
</evidence>
<evidence type="ECO:0000259" key="12">
    <source>
        <dbReference type="PROSITE" id="PS50110"/>
    </source>
</evidence>
<dbReference type="Gene3D" id="3.40.50.2300">
    <property type="match status" value="1"/>
</dbReference>
<keyword evidence="4 10" id="KW-0597">Phosphoprotein</keyword>
<evidence type="ECO:0000313" key="14">
    <source>
        <dbReference type="Proteomes" id="UP001523565"/>
    </source>
</evidence>
<comment type="caution">
    <text evidence="13">The sequence shown here is derived from an EMBL/GenBank/DDBJ whole genome shotgun (WGS) entry which is preliminary data.</text>
</comment>
<dbReference type="SMART" id="SM00448">
    <property type="entry name" value="REC"/>
    <property type="match status" value="1"/>
</dbReference>
<feature type="modified residue" description="4-aspartylphosphate" evidence="10">
    <location>
        <position position="55"/>
    </location>
</feature>
<evidence type="ECO:0000256" key="5">
    <source>
        <dbReference type="ARBA" id="ARBA00023012"/>
    </source>
</evidence>
<dbReference type="InterPro" id="IPR051552">
    <property type="entry name" value="HptR"/>
</dbReference>
<dbReference type="RefSeq" id="WP_262069417.1">
    <property type="nucleotide sequence ID" value="NZ_JAMXOC010000014.1"/>
</dbReference>
<comment type="function">
    <text evidence="9">May play the central regulatory role in sporulation. It may be an element of the effector pathway responsible for the activation of sporulation genes in response to nutritional stress. Spo0A may act in concert with spo0H (a sigma factor) to control the expression of some genes that are critical to the sporulation process.</text>
</comment>
<dbReference type="InterPro" id="IPR018060">
    <property type="entry name" value="HTH_AraC"/>
</dbReference>
<accession>A0ABT1EMN3</accession>
<sequence>MSVKILIIDDEYTIVDGLSSFPWEEYGCEVVGTSQNGQEGLELLEILNPDLVFTDIRMPKMDGLTFAAEAKKSNPHLRIVFLTGYDSFEYVQEAIRVGGSDYLLKPMNFRKLDELVRRLCEEIRKENEVQSYYRDLQKTFEAELPYIRTKLISDLLQGRIGTSAELNERIRAVGVQIEKYVCIAITRENAHSGEENNWMEQLAFLNIGEEIFGEFSSEVLGEYDDLNLKFGFVLLFPQDMSSMDCMRRSVEASEKLKTVAEKLIRYKLCIGISDVETAAEDISKAYREACTACSQSIYLGENTIVQYRDLDAVTSRNISISEGKKQRLFMKIYSGQLVEVCEELAKIFQVEESDLAACKYMALDLLVSCLQYPFLCRVKCEIQEREYDYSFLQNGIKVISNAKTIDEIVQYLSKGFSLLATQNNKDTEDRYQHIVNDMISYVGTHYMENLTLDMLADYFHMSRTYVSRLLKRYTNQSFLKILVDVRMEKACQMIMEDQYKVYEIAQKVGYNDFSYFIQAFKKKFGVTPNEYRQTGYHSLKNDNPTSR</sequence>
<gene>
    <name evidence="13" type="ORF">NK118_09770</name>
</gene>
<keyword evidence="8" id="KW-0804">Transcription</keyword>
<evidence type="ECO:0000256" key="7">
    <source>
        <dbReference type="ARBA" id="ARBA00023125"/>
    </source>
</evidence>
<dbReference type="PROSITE" id="PS00041">
    <property type="entry name" value="HTH_ARAC_FAMILY_1"/>
    <property type="match status" value="1"/>
</dbReference>
<dbReference type="InterPro" id="IPR018062">
    <property type="entry name" value="HTH_AraC-typ_CS"/>
</dbReference>
<dbReference type="EMBL" id="JAMZFV010000014">
    <property type="protein sequence ID" value="MCP1110537.1"/>
    <property type="molecule type" value="Genomic_DNA"/>
</dbReference>
<feature type="domain" description="HTH araC/xylS-type" evidence="11">
    <location>
        <begin position="436"/>
        <end position="534"/>
    </location>
</feature>
<dbReference type="PROSITE" id="PS50110">
    <property type="entry name" value="RESPONSE_REGULATORY"/>
    <property type="match status" value="1"/>
</dbReference>
<dbReference type="CDD" id="cd17536">
    <property type="entry name" value="REC_YesN-like"/>
    <property type="match status" value="1"/>
</dbReference>
<reference evidence="13 14" key="1">
    <citation type="journal article" date="2022" name="Genome Biol. Evol.">
        <title>Host diet, physiology and behaviors set the stage for Lachnospiraceae cladogenesis.</title>
        <authorList>
            <person name="Vera-Ponce De Leon A."/>
            <person name="Schneider M."/>
            <person name="Jahnes B.C."/>
            <person name="Sadowski V."/>
            <person name="Camuy-Velez L.A."/>
            <person name="Duan J."/>
            <person name="Sabree Z.L."/>
        </authorList>
    </citation>
    <scope>NUCLEOTIDE SEQUENCE [LARGE SCALE GENOMIC DNA]</scope>
    <source>
        <strain evidence="13 14">PAL227</strain>
    </source>
</reference>
<keyword evidence="14" id="KW-1185">Reference proteome</keyword>
<evidence type="ECO:0000256" key="6">
    <source>
        <dbReference type="ARBA" id="ARBA00023015"/>
    </source>
</evidence>
<dbReference type="SUPFAM" id="SSF46689">
    <property type="entry name" value="Homeodomain-like"/>
    <property type="match status" value="1"/>
</dbReference>
<dbReference type="InterPro" id="IPR020449">
    <property type="entry name" value="Tscrpt_reg_AraC-type_HTH"/>
</dbReference>
<dbReference type="PANTHER" id="PTHR42713">
    <property type="entry name" value="HISTIDINE KINASE-RELATED"/>
    <property type="match status" value="1"/>
</dbReference>
<evidence type="ECO:0000259" key="11">
    <source>
        <dbReference type="PROSITE" id="PS01124"/>
    </source>
</evidence>
<dbReference type="PANTHER" id="PTHR42713:SF3">
    <property type="entry name" value="TRANSCRIPTIONAL REGULATORY PROTEIN HPTR"/>
    <property type="match status" value="1"/>
</dbReference>
<evidence type="ECO:0000256" key="10">
    <source>
        <dbReference type="PROSITE-ProRule" id="PRU00169"/>
    </source>
</evidence>
<dbReference type="PRINTS" id="PR00032">
    <property type="entry name" value="HTHARAC"/>
</dbReference>
<evidence type="ECO:0000313" key="13">
    <source>
        <dbReference type="EMBL" id="MCP1110537.1"/>
    </source>
</evidence>
<dbReference type="InterPro" id="IPR001789">
    <property type="entry name" value="Sig_transdc_resp-reg_receiver"/>
</dbReference>
<keyword evidence="7" id="KW-0238">DNA-binding</keyword>
<keyword evidence="6" id="KW-0805">Transcription regulation</keyword>
<protein>
    <recommendedName>
        <fullName evidence="2">Stage 0 sporulation protein A homolog</fullName>
    </recommendedName>
</protein>
<dbReference type="Pfam" id="PF00072">
    <property type="entry name" value="Response_reg"/>
    <property type="match status" value="1"/>
</dbReference>
<dbReference type="PROSITE" id="PS01124">
    <property type="entry name" value="HTH_ARAC_FAMILY_2"/>
    <property type="match status" value="1"/>
</dbReference>
<dbReference type="InterPro" id="IPR009057">
    <property type="entry name" value="Homeodomain-like_sf"/>
</dbReference>
<name>A0ABT1EMN3_9FIRM</name>
<keyword evidence="5" id="KW-0902">Two-component regulatory system</keyword>
<evidence type="ECO:0000256" key="3">
    <source>
        <dbReference type="ARBA" id="ARBA00022490"/>
    </source>
</evidence>
<evidence type="ECO:0000256" key="8">
    <source>
        <dbReference type="ARBA" id="ARBA00023163"/>
    </source>
</evidence>
<keyword evidence="3" id="KW-0963">Cytoplasm</keyword>
<dbReference type="Pfam" id="PF12833">
    <property type="entry name" value="HTH_18"/>
    <property type="match status" value="1"/>
</dbReference>
<dbReference type="Proteomes" id="UP001523565">
    <property type="component" value="Unassembled WGS sequence"/>
</dbReference>
<dbReference type="SMART" id="SM00342">
    <property type="entry name" value="HTH_ARAC"/>
    <property type="match status" value="1"/>
</dbReference>
<evidence type="ECO:0000256" key="4">
    <source>
        <dbReference type="ARBA" id="ARBA00022553"/>
    </source>
</evidence>
<dbReference type="SUPFAM" id="SSF52172">
    <property type="entry name" value="CheY-like"/>
    <property type="match status" value="1"/>
</dbReference>